<organism evidence="8 9">
    <name type="scientific">Riesia pediculicola (strain USDA)</name>
    <dbReference type="NCBI Taxonomy" id="515618"/>
    <lineage>
        <taxon>Bacteria</taxon>
        <taxon>Pseudomonadati</taxon>
        <taxon>Pseudomonadota</taxon>
        <taxon>Gammaproteobacteria</taxon>
        <taxon>Enterobacterales</taxon>
        <taxon>Enterobacteriaceae</taxon>
        <taxon>Candidatus Riesia</taxon>
    </lineage>
</organism>
<evidence type="ECO:0000256" key="6">
    <source>
        <dbReference type="ARBA" id="ARBA00048785"/>
    </source>
</evidence>
<dbReference type="Proteomes" id="UP000001700">
    <property type="component" value="Chromosome"/>
</dbReference>
<reference evidence="8" key="1">
    <citation type="submission" date="2008-05" db="EMBL/GenBank/DDBJ databases">
        <title>Genome sequence of Riesia pediculicola USDA.</title>
        <authorList>
            <person name="Kirkness E.F."/>
        </authorList>
    </citation>
    <scope>NUCLEOTIDE SEQUENCE [LARGE SCALE GENOMIC DNA]</scope>
    <source>
        <strain evidence="8">USDA</strain>
    </source>
</reference>
<feature type="binding site" evidence="7">
    <location>
        <position position="131"/>
    </location>
    <ligand>
        <name>(2S)-2-hydroxy-3-oxobutyl phosphate</name>
        <dbReference type="ChEBI" id="CHEBI:58830"/>
    </ligand>
</feature>
<dbReference type="InterPro" id="IPR002180">
    <property type="entry name" value="LS/RS"/>
</dbReference>
<dbReference type="RefSeq" id="WP_013087654.1">
    <property type="nucleotide sequence ID" value="NC_014109.1"/>
</dbReference>
<dbReference type="GO" id="GO:0005829">
    <property type="term" value="C:cytosol"/>
    <property type="evidence" value="ECO:0007669"/>
    <property type="project" value="TreeGrafter"/>
</dbReference>
<evidence type="ECO:0000313" key="9">
    <source>
        <dbReference type="Proteomes" id="UP000001700"/>
    </source>
</evidence>
<dbReference type="AlphaFoldDB" id="D4G7Y5"/>
<feature type="binding site" evidence="7">
    <location>
        <position position="25"/>
    </location>
    <ligand>
        <name>5-amino-6-(D-ribitylamino)uracil</name>
        <dbReference type="ChEBI" id="CHEBI:15934"/>
    </ligand>
</feature>
<keyword evidence="4 7" id="KW-0686">Riboflavin biosynthesis</keyword>
<evidence type="ECO:0000256" key="3">
    <source>
        <dbReference type="ARBA" id="ARBA00012664"/>
    </source>
</evidence>
<dbReference type="HOGENOM" id="CLU_089358_1_1_6"/>
<dbReference type="EC" id="2.5.1.78" evidence="3 7"/>
<dbReference type="SUPFAM" id="SSF52121">
    <property type="entry name" value="Lumazine synthase"/>
    <property type="match status" value="1"/>
</dbReference>
<dbReference type="InterPro" id="IPR036467">
    <property type="entry name" value="LS/RS_sf"/>
</dbReference>
<dbReference type="GO" id="GO:0000906">
    <property type="term" value="F:6,7-dimethyl-8-ribityllumazine synthase activity"/>
    <property type="evidence" value="ECO:0007669"/>
    <property type="project" value="UniProtKB-UniRule"/>
</dbReference>
<sequence length="167" mass="18757">MVIKKMKGSLYFIHPIKIAIIVSRFNYFINENLINGALDTLLRVGNLKEEDIYIVEVPGAYEIPLIAKILSKSRKYRSIITIATLIKGDTKHFEFISNTCISEISKISIKYEIPISCGILTTENLDQAIIRSGSKMGNKGSEAALVSLEMINLIDKISKTSLKKEKY</sequence>
<accession>D4G7Y5</accession>
<dbReference type="InterPro" id="IPR034964">
    <property type="entry name" value="LS"/>
</dbReference>
<evidence type="ECO:0000256" key="5">
    <source>
        <dbReference type="ARBA" id="ARBA00022679"/>
    </source>
</evidence>
<dbReference type="PANTHER" id="PTHR21058">
    <property type="entry name" value="6,7-DIMETHYL-8-RIBITYLLUMAZINE SYNTHASE DMRL SYNTHASE LUMAZINE SYNTHASE"/>
    <property type="match status" value="1"/>
</dbReference>
<name>D4G7Y5_RIEPU</name>
<protein>
    <recommendedName>
        <fullName evidence="3 7">6,7-dimethyl-8-ribityllumazine synthase</fullName>
        <shortName evidence="7">DMRL synthase</shortName>
        <shortName evidence="7">LS</shortName>
        <shortName evidence="7">Lumazine synthase</shortName>
        <ecNumber evidence="3 7">2.5.1.78</ecNumber>
    </recommendedName>
</protein>
<dbReference type="UniPathway" id="UPA00275">
    <property type="reaction ID" value="UER00404"/>
</dbReference>
<dbReference type="Gene3D" id="3.40.50.960">
    <property type="entry name" value="Lumazine/riboflavin synthase"/>
    <property type="match status" value="1"/>
</dbReference>
<feature type="binding site" evidence="7">
    <location>
        <begin position="89"/>
        <end position="90"/>
    </location>
    <ligand>
        <name>(2S)-2-hydroxy-3-oxobutyl phosphate</name>
        <dbReference type="ChEBI" id="CHEBI:58830"/>
    </ligand>
</feature>
<keyword evidence="9" id="KW-1185">Reference proteome</keyword>
<evidence type="ECO:0000256" key="7">
    <source>
        <dbReference type="HAMAP-Rule" id="MF_00178"/>
    </source>
</evidence>
<comment type="caution">
    <text evidence="7">Lacks conserved residue(s) required for the propagation of feature annotation.</text>
</comment>
<dbReference type="Pfam" id="PF00885">
    <property type="entry name" value="DMRL_synthase"/>
    <property type="match status" value="1"/>
</dbReference>
<dbReference type="GO" id="GO:0009231">
    <property type="term" value="P:riboflavin biosynthetic process"/>
    <property type="evidence" value="ECO:0007669"/>
    <property type="project" value="UniProtKB-UniRule"/>
</dbReference>
<dbReference type="EMBL" id="CP001085">
    <property type="protein sequence ID" value="ADD79667.1"/>
    <property type="molecule type" value="Genomic_DNA"/>
</dbReference>
<keyword evidence="5 7" id="KW-0808">Transferase</keyword>
<gene>
    <name evidence="7 8" type="primary">ribH</name>
    <name evidence="8" type="ordered locus">RIEPE_0177</name>
</gene>
<evidence type="ECO:0000256" key="4">
    <source>
        <dbReference type="ARBA" id="ARBA00022619"/>
    </source>
</evidence>
<keyword evidence="8" id="KW-0436">Ligase</keyword>
<dbReference type="eggNOG" id="COG0054">
    <property type="taxonomic scope" value="Bacteria"/>
</dbReference>
<feature type="binding site" evidence="7">
    <location>
        <begin position="60"/>
        <end position="62"/>
    </location>
    <ligand>
        <name>5-amino-6-(D-ribitylamino)uracil</name>
        <dbReference type="ChEBI" id="CHEBI:15934"/>
    </ligand>
</feature>
<dbReference type="KEGG" id="rip:RIEPE_0177"/>
<evidence type="ECO:0000256" key="1">
    <source>
        <dbReference type="ARBA" id="ARBA00004917"/>
    </source>
</evidence>
<dbReference type="GO" id="GO:0016874">
    <property type="term" value="F:ligase activity"/>
    <property type="evidence" value="ECO:0007669"/>
    <property type="project" value="UniProtKB-KW"/>
</dbReference>
<dbReference type="CDD" id="cd09209">
    <property type="entry name" value="Lumazine_synthase-I"/>
    <property type="match status" value="1"/>
</dbReference>
<comment type="catalytic activity">
    <reaction evidence="6 7">
        <text>(2S)-2-hydroxy-3-oxobutyl phosphate + 5-amino-6-(D-ribitylamino)uracil = 6,7-dimethyl-8-(1-D-ribityl)lumazine + phosphate + 2 H2O + H(+)</text>
        <dbReference type="Rhea" id="RHEA:26152"/>
        <dbReference type="ChEBI" id="CHEBI:15377"/>
        <dbReference type="ChEBI" id="CHEBI:15378"/>
        <dbReference type="ChEBI" id="CHEBI:15934"/>
        <dbReference type="ChEBI" id="CHEBI:43474"/>
        <dbReference type="ChEBI" id="CHEBI:58201"/>
        <dbReference type="ChEBI" id="CHEBI:58830"/>
        <dbReference type="EC" id="2.5.1.78"/>
    </reaction>
</comment>
<evidence type="ECO:0000256" key="2">
    <source>
        <dbReference type="ARBA" id="ARBA00007424"/>
    </source>
</evidence>
<feature type="binding site" evidence="7">
    <location>
        <begin position="84"/>
        <end position="86"/>
    </location>
    <ligand>
        <name>5-amino-6-(D-ribitylamino)uracil</name>
        <dbReference type="ChEBI" id="CHEBI:15934"/>
    </ligand>
</feature>
<proteinExistence type="inferred from homology"/>
<dbReference type="HAMAP" id="MF_00178">
    <property type="entry name" value="Lumazine_synth"/>
    <property type="match status" value="1"/>
</dbReference>
<comment type="function">
    <text evidence="7">Catalyzes the formation of 6,7-dimethyl-8-ribityllumazine by condensation of 5-amino-6-(D-ribitylamino)uracil with 3,4-dihydroxy-2-butanone 4-phosphate. This is the penultimate step in the biosynthesis of riboflavin.</text>
</comment>
<comment type="subunit">
    <text evidence="7">Forms an icosahedral capsid composed of 60 subunits, arranged as a dodecamer of pentamers.</text>
</comment>
<evidence type="ECO:0000313" key="8">
    <source>
        <dbReference type="EMBL" id="ADD79667.1"/>
    </source>
</evidence>
<feature type="active site" description="Proton donor" evidence="7">
    <location>
        <position position="92"/>
    </location>
</feature>
<dbReference type="PANTHER" id="PTHR21058:SF0">
    <property type="entry name" value="6,7-DIMETHYL-8-RIBITYLLUMAZINE SYNTHASE"/>
    <property type="match status" value="1"/>
</dbReference>
<comment type="pathway">
    <text evidence="1 7">Cofactor biosynthesis; riboflavin biosynthesis; riboflavin from 2-hydroxy-3-oxobutyl phosphate and 5-amino-6-(D-ribitylamino)uracil: step 1/2.</text>
</comment>
<dbReference type="STRING" id="515618.RIEPE_0177"/>
<dbReference type="NCBIfam" id="TIGR00114">
    <property type="entry name" value="lumazine-synth"/>
    <property type="match status" value="1"/>
</dbReference>
<dbReference type="GO" id="GO:0009349">
    <property type="term" value="C:riboflavin synthase complex"/>
    <property type="evidence" value="ECO:0007669"/>
    <property type="project" value="UniProtKB-UniRule"/>
</dbReference>
<dbReference type="NCBIfam" id="NF000812">
    <property type="entry name" value="PRK00061.1-4"/>
    <property type="match status" value="1"/>
</dbReference>
<comment type="similarity">
    <text evidence="2 7">Belongs to the DMRL synthase family.</text>
</comment>